<gene>
    <name evidence="4" type="ORF">GIB67_031071</name>
</gene>
<keyword evidence="3" id="KW-0560">Oxidoreductase</keyword>
<protein>
    <submittedName>
        <fullName evidence="4">Uncharacterized protein</fullName>
    </submittedName>
</protein>
<dbReference type="Gene3D" id="3.40.50.720">
    <property type="entry name" value="NAD(P)-binding Rossmann-like Domain"/>
    <property type="match status" value="1"/>
</dbReference>
<proteinExistence type="inferred from homology"/>
<evidence type="ECO:0000313" key="4">
    <source>
        <dbReference type="EMBL" id="KAF6147967.1"/>
    </source>
</evidence>
<evidence type="ECO:0000313" key="5">
    <source>
        <dbReference type="Proteomes" id="UP000541444"/>
    </source>
</evidence>
<keyword evidence="2" id="KW-0521">NADP</keyword>
<organism evidence="4 5">
    <name type="scientific">Kingdonia uniflora</name>
    <dbReference type="NCBI Taxonomy" id="39325"/>
    <lineage>
        <taxon>Eukaryota</taxon>
        <taxon>Viridiplantae</taxon>
        <taxon>Streptophyta</taxon>
        <taxon>Embryophyta</taxon>
        <taxon>Tracheophyta</taxon>
        <taxon>Spermatophyta</taxon>
        <taxon>Magnoliopsida</taxon>
        <taxon>Ranunculales</taxon>
        <taxon>Circaeasteraceae</taxon>
        <taxon>Kingdonia</taxon>
    </lineage>
</organism>
<dbReference type="EMBL" id="JACGCM010001861">
    <property type="protein sequence ID" value="KAF6147967.1"/>
    <property type="molecule type" value="Genomic_DNA"/>
</dbReference>
<feature type="non-terminal residue" evidence="4">
    <location>
        <position position="1"/>
    </location>
</feature>
<dbReference type="PANTHER" id="PTHR43490">
    <property type="entry name" value="(+)-NEOMENTHOL DEHYDROGENASE"/>
    <property type="match status" value="1"/>
</dbReference>
<reference evidence="4 5" key="1">
    <citation type="journal article" date="2020" name="IScience">
        <title>Genome Sequencing of the Endangered Kingdonia uniflora (Circaeasteraceae, Ranunculales) Reveals Potential Mechanisms of Evolutionary Specialization.</title>
        <authorList>
            <person name="Sun Y."/>
            <person name="Deng T."/>
            <person name="Zhang A."/>
            <person name="Moore M.J."/>
            <person name="Landis J.B."/>
            <person name="Lin N."/>
            <person name="Zhang H."/>
            <person name="Zhang X."/>
            <person name="Huang J."/>
            <person name="Zhang X."/>
            <person name="Sun H."/>
            <person name="Wang H."/>
        </authorList>
    </citation>
    <scope>NUCLEOTIDE SEQUENCE [LARGE SCALE GENOMIC DNA]</scope>
    <source>
        <strain evidence="4">TB1705</strain>
        <tissue evidence="4">Leaf</tissue>
    </source>
</reference>
<comment type="similarity">
    <text evidence="1">Belongs to the short-chain dehydrogenases/reductases (SDR) family.</text>
</comment>
<sequence>IDQSYDKVKECLKINDYGTKGVTKVIFPLLQFFNSARIVTASSVYGLLSFISYEKVKAQLRDINLTVKKLNNLMLYFLKDFKEDKLECNGLCSCLLIRSQKLL</sequence>
<evidence type="ECO:0000256" key="3">
    <source>
        <dbReference type="ARBA" id="ARBA00023002"/>
    </source>
</evidence>
<dbReference type="AlphaFoldDB" id="A0A7J7LZD8"/>
<keyword evidence="5" id="KW-1185">Reference proteome</keyword>
<name>A0A7J7LZD8_9MAGN</name>
<comment type="caution">
    <text evidence="4">The sequence shown here is derived from an EMBL/GenBank/DDBJ whole genome shotgun (WGS) entry which is preliminary data.</text>
</comment>
<evidence type="ECO:0000256" key="1">
    <source>
        <dbReference type="ARBA" id="ARBA00006484"/>
    </source>
</evidence>
<dbReference type="GO" id="GO:0016491">
    <property type="term" value="F:oxidoreductase activity"/>
    <property type="evidence" value="ECO:0007669"/>
    <property type="project" value="UniProtKB-KW"/>
</dbReference>
<dbReference type="GO" id="GO:0016020">
    <property type="term" value="C:membrane"/>
    <property type="evidence" value="ECO:0007669"/>
    <property type="project" value="TreeGrafter"/>
</dbReference>
<dbReference type="OrthoDB" id="1933717at2759"/>
<dbReference type="PANTHER" id="PTHR43490:SF73">
    <property type="entry name" value="OS07G0685800 PROTEIN"/>
    <property type="match status" value="1"/>
</dbReference>
<dbReference type="Proteomes" id="UP000541444">
    <property type="component" value="Unassembled WGS sequence"/>
</dbReference>
<accession>A0A7J7LZD8</accession>
<evidence type="ECO:0000256" key="2">
    <source>
        <dbReference type="ARBA" id="ARBA00022857"/>
    </source>
</evidence>